<dbReference type="EMBL" id="BDGE01000102">
    <property type="protein sequence ID" value="GBE95337.1"/>
    <property type="molecule type" value="Genomic_DNA"/>
</dbReference>
<keyword evidence="1" id="KW-0969">Cilium</keyword>
<dbReference type="RefSeq" id="WP_103126781.1">
    <property type="nucleotide sequence ID" value="NZ_DF978446.1"/>
</dbReference>
<evidence type="ECO:0000313" key="2">
    <source>
        <dbReference type="Proteomes" id="UP000236527"/>
    </source>
</evidence>
<keyword evidence="1" id="KW-0966">Cell projection</keyword>
<keyword evidence="2" id="KW-1185">Reference proteome</keyword>
<name>A0A2H6LQ38_9NOSO</name>
<protein>
    <submittedName>
        <fullName evidence="1">Flagellar hook protein FlgL</fullName>
    </submittedName>
</protein>
<gene>
    <name evidence="1" type="ORF">NCWK1_5123</name>
</gene>
<accession>A0A2H6LQ38</accession>
<sequence>MQSALRIETQVLPGNKIEINLPNDTALTSVGQTVEVIVLLPEQKPALKNQSILTLLEEIHRQRPVGRSVEEINRDIQVEKEAWDN</sequence>
<evidence type="ECO:0000313" key="1">
    <source>
        <dbReference type="EMBL" id="GBE95337.1"/>
    </source>
</evidence>
<proteinExistence type="predicted"/>
<comment type="caution">
    <text evidence="1">The sequence shown here is derived from an EMBL/GenBank/DDBJ whole genome shotgun (WGS) entry which is preliminary data.</text>
</comment>
<reference evidence="2" key="1">
    <citation type="journal article" date="2018" name="Genome Announc.">
        <title>Draft Genome Sequence of the Nitrogen-Fixing and Hormogonia-Inducing Cyanobacterium Nostoc cycadae Strain WK-1, Isolated from the Coralloid Roots of Cycas revoluta.</title>
        <authorList>
            <person name="Kanesaki Y."/>
            <person name="Hirose M."/>
            <person name="Hirose Y."/>
            <person name="Fujisawa T."/>
            <person name="Nakamura Y."/>
            <person name="Watanabe S."/>
            <person name="Matsunaga S."/>
            <person name="Uchida H."/>
            <person name="Murakami A."/>
        </authorList>
    </citation>
    <scope>NUCLEOTIDE SEQUENCE [LARGE SCALE GENOMIC DNA]</scope>
    <source>
        <strain evidence="2">WK-1</strain>
    </source>
</reference>
<dbReference type="Proteomes" id="UP000236527">
    <property type="component" value="Unassembled WGS sequence"/>
</dbReference>
<organism evidence="1 2">
    <name type="scientific">Nostoc cycadae WK-1</name>
    <dbReference type="NCBI Taxonomy" id="1861711"/>
    <lineage>
        <taxon>Bacteria</taxon>
        <taxon>Bacillati</taxon>
        <taxon>Cyanobacteriota</taxon>
        <taxon>Cyanophyceae</taxon>
        <taxon>Nostocales</taxon>
        <taxon>Nostocaceae</taxon>
        <taxon>Nostoc</taxon>
    </lineage>
</organism>
<keyword evidence="1" id="KW-0282">Flagellum</keyword>
<dbReference type="AlphaFoldDB" id="A0A2H6LQ38"/>